<name>A0A0C6P2D8_BORBO</name>
<accession>A0A0C6P2D8</accession>
<dbReference type="KEGG" id="bbh:BN112_2027"/>
<dbReference type="EMBL" id="HE965806">
    <property type="protein sequence ID" value="CCJ53944.1"/>
    <property type="molecule type" value="Genomic_DNA"/>
</dbReference>
<dbReference type="InterPro" id="IPR027373">
    <property type="entry name" value="RHH_dom"/>
</dbReference>
<dbReference type="InterPro" id="IPR038268">
    <property type="entry name" value="RHH_sf"/>
</dbReference>
<protein>
    <recommendedName>
        <fullName evidence="1">Ribbon-helix-helix domain-containing protein</fullName>
    </recommendedName>
</protein>
<dbReference type="Pfam" id="PF13467">
    <property type="entry name" value="RHH_4"/>
    <property type="match status" value="1"/>
</dbReference>
<evidence type="ECO:0000259" key="1">
    <source>
        <dbReference type="Pfam" id="PF13467"/>
    </source>
</evidence>
<evidence type="ECO:0000313" key="3">
    <source>
        <dbReference type="Proteomes" id="UP000007564"/>
    </source>
</evidence>
<proteinExistence type="predicted"/>
<gene>
    <name evidence="2" type="ORF">BN112_2027</name>
</gene>
<feature type="domain" description="Ribbon-helix-helix" evidence="1">
    <location>
        <begin position="27"/>
        <end position="93"/>
    </location>
</feature>
<dbReference type="HOGENOM" id="CLU_155738_2_0_4"/>
<reference evidence="2 3" key="1">
    <citation type="journal article" date="2012" name="BMC Genomics">
        <title>Comparative genomics of the classical Bordetella subspecies: the evolution and exchange of virulence-associated diversity amongst closely related pathogens.</title>
        <authorList>
            <person name="Park J."/>
            <person name="Zhang Y."/>
            <person name="Buboltz A.M."/>
            <person name="Zhang X."/>
            <person name="Schuster S.C."/>
            <person name="Ahuja U."/>
            <person name="Liu M."/>
            <person name="Miller J.F."/>
            <person name="Sebaihia M."/>
            <person name="Bentley S.D."/>
            <person name="Parkhill J."/>
            <person name="Harvill E.T."/>
        </authorList>
    </citation>
    <scope>NUCLEOTIDE SEQUENCE [LARGE SCALE GENOMIC DNA]</scope>
    <source>
        <strain evidence="2 3">253</strain>
    </source>
</reference>
<organism evidence="2 3">
    <name type="scientific">Bordetella bronchiseptica 253</name>
    <dbReference type="NCBI Taxonomy" id="568707"/>
    <lineage>
        <taxon>Bacteria</taxon>
        <taxon>Pseudomonadati</taxon>
        <taxon>Pseudomonadota</taxon>
        <taxon>Betaproteobacteria</taxon>
        <taxon>Burkholderiales</taxon>
        <taxon>Alcaligenaceae</taxon>
        <taxon>Bordetella</taxon>
    </lineage>
</organism>
<sequence>MSCTNRVPGILMCEIFIRANQRSYSVQARSLRLHGVATSVRLEQLFWDVLEEIAARDGMRVTQLIERLYDELVQYRGEAANFTSFLRVCCLRYQVLQAEGRIPADATVPIRSLDAQAVLRGLPANLYDSRPLG</sequence>
<dbReference type="OrthoDB" id="5458732at2"/>
<dbReference type="Gene3D" id="1.10.3990.20">
    <property type="entry name" value="protein bp1543"/>
    <property type="match status" value="1"/>
</dbReference>
<dbReference type="Proteomes" id="UP000007564">
    <property type="component" value="Chromosome"/>
</dbReference>
<dbReference type="AlphaFoldDB" id="A0A0C6P2D8"/>
<evidence type="ECO:0000313" key="2">
    <source>
        <dbReference type="EMBL" id="CCJ53944.1"/>
    </source>
</evidence>